<dbReference type="GeneID" id="300130564"/>
<protein>
    <submittedName>
        <fullName evidence="1">Uncharacterized protein</fullName>
    </submittedName>
</protein>
<dbReference type="EMBL" id="VIWZ01000001">
    <property type="protein sequence ID" value="TWG19718.1"/>
    <property type="molecule type" value="Genomic_DNA"/>
</dbReference>
<sequence length="105" mass="11799">MDRFEGRCWLDWWANPITLLVSEEVFVVIVTAGTGWAAHGRLLSDDDDEREGSAFLCDLDPVFVLRFEDGSTVDVTVHPTDGHHRIALTEYDESVGHPVEHHAVL</sequence>
<name>A0A561W759_9ACTN</name>
<gene>
    <name evidence="1" type="ORF">FHU34_115105</name>
</gene>
<evidence type="ECO:0000313" key="2">
    <source>
        <dbReference type="Proteomes" id="UP000317685"/>
    </source>
</evidence>
<comment type="caution">
    <text evidence="1">The sequence shown here is derived from an EMBL/GenBank/DDBJ whole genome shotgun (WGS) entry which is preliminary data.</text>
</comment>
<reference evidence="1 2" key="1">
    <citation type="submission" date="2019-06" db="EMBL/GenBank/DDBJ databases">
        <title>Sequencing the genomes of 1000 actinobacteria strains.</title>
        <authorList>
            <person name="Klenk H.-P."/>
        </authorList>
    </citation>
    <scope>NUCLEOTIDE SEQUENCE [LARGE SCALE GENOMIC DNA]</scope>
    <source>
        <strain evidence="1 2">DSM 45885</strain>
    </source>
</reference>
<evidence type="ECO:0000313" key="1">
    <source>
        <dbReference type="EMBL" id="TWG19718.1"/>
    </source>
</evidence>
<proteinExistence type="predicted"/>
<dbReference type="Proteomes" id="UP000317685">
    <property type="component" value="Unassembled WGS sequence"/>
</dbReference>
<dbReference type="RefSeq" id="WP_145784744.1">
    <property type="nucleotide sequence ID" value="NZ_VIWZ01000001.1"/>
</dbReference>
<keyword evidence="2" id="KW-1185">Reference proteome</keyword>
<dbReference type="AlphaFoldDB" id="A0A561W759"/>
<dbReference type="OrthoDB" id="3382315at2"/>
<organism evidence="1 2">
    <name type="scientific">Micromonospora taraxaci</name>
    <dbReference type="NCBI Taxonomy" id="1316803"/>
    <lineage>
        <taxon>Bacteria</taxon>
        <taxon>Bacillati</taxon>
        <taxon>Actinomycetota</taxon>
        <taxon>Actinomycetes</taxon>
        <taxon>Micromonosporales</taxon>
        <taxon>Micromonosporaceae</taxon>
        <taxon>Micromonospora</taxon>
    </lineage>
</organism>
<accession>A0A561W759</accession>